<evidence type="ECO:0000256" key="4">
    <source>
        <dbReference type="ARBA" id="ARBA00022475"/>
    </source>
</evidence>
<dbReference type="Gene3D" id="1.10.3720.10">
    <property type="entry name" value="MetI-like"/>
    <property type="match status" value="1"/>
</dbReference>
<dbReference type="CDD" id="cd06261">
    <property type="entry name" value="TM_PBP2"/>
    <property type="match status" value="1"/>
</dbReference>
<evidence type="ECO:0000256" key="2">
    <source>
        <dbReference type="ARBA" id="ARBA00007069"/>
    </source>
</evidence>
<keyword evidence="5 8" id="KW-0812">Transmembrane</keyword>
<feature type="transmembrane region" description="Helical" evidence="8">
    <location>
        <begin position="149"/>
        <end position="171"/>
    </location>
</feature>
<evidence type="ECO:0000313" key="11">
    <source>
        <dbReference type="Proteomes" id="UP001145050"/>
    </source>
</evidence>
<dbReference type="InterPro" id="IPR051322">
    <property type="entry name" value="AA_ABC_Transporter_Permease"/>
</dbReference>
<evidence type="ECO:0000256" key="8">
    <source>
        <dbReference type="RuleBase" id="RU363032"/>
    </source>
</evidence>
<keyword evidence="6 8" id="KW-1133">Transmembrane helix</keyword>
<dbReference type="SUPFAM" id="SSF161098">
    <property type="entry name" value="MetI-like"/>
    <property type="match status" value="1"/>
</dbReference>
<dbReference type="PANTHER" id="PTHR30450:SF14">
    <property type="entry name" value="TRANSPORTER, PERMEASE PROTEIN, PUTATIVE-RELATED"/>
    <property type="match status" value="1"/>
</dbReference>
<accession>A0A9X3WT43</accession>
<dbReference type="GO" id="GO:0048473">
    <property type="term" value="P:D-methionine transmembrane transport"/>
    <property type="evidence" value="ECO:0007669"/>
    <property type="project" value="TreeGrafter"/>
</dbReference>
<feature type="domain" description="ABC transmembrane type-1" evidence="9">
    <location>
        <begin position="16"/>
        <end position="210"/>
    </location>
</feature>
<sequence>MDVKLTEFWPRILEATIDTLAMVGFSLLFALILGLPLGIILVVTRPGNLMENKLLFPVLNAIINFFRSIPFIILLVAILPFTRVIVGTSIGTAAATVPLVVFAAPYIARLVESSLLEVSPGVVEATEAMGARPWQIVFRVLVPEALSSLILNITIAVIGLIGASAMAGFVGGGGLGDLAIAYGYQRFETDIMIVTVLLLVLLVQLVQTFGNKFSKIIRRR</sequence>
<keyword evidence="4" id="KW-1003">Cell membrane</keyword>
<feature type="transmembrane region" description="Helical" evidence="8">
    <location>
        <begin position="54"/>
        <end position="78"/>
    </location>
</feature>
<feature type="transmembrane region" description="Helical" evidence="8">
    <location>
        <begin position="191"/>
        <end position="210"/>
    </location>
</feature>
<dbReference type="InterPro" id="IPR000515">
    <property type="entry name" value="MetI-like"/>
</dbReference>
<dbReference type="GO" id="GO:0005886">
    <property type="term" value="C:plasma membrane"/>
    <property type="evidence" value="ECO:0007669"/>
    <property type="project" value="UniProtKB-SubCell"/>
</dbReference>
<evidence type="ECO:0000256" key="1">
    <source>
        <dbReference type="ARBA" id="ARBA00004651"/>
    </source>
</evidence>
<keyword evidence="11" id="KW-1185">Reference proteome</keyword>
<evidence type="ECO:0000259" key="9">
    <source>
        <dbReference type="PROSITE" id="PS50928"/>
    </source>
</evidence>
<feature type="transmembrane region" description="Helical" evidence="8">
    <location>
        <begin position="84"/>
        <end position="107"/>
    </location>
</feature>
<keyword evidence="7 8" id="KW-0472">Membrane</keyword>
<comment type="subcellular location">
    <subcellularLocation>
        <location evidence="1 8">Cell membrane</location>
        <topology evidence="1 8">Multi-pass membrane protein</topology>
    </subcellularLocation>
</comment>
<evidence type="ECO:0000256" key="5">
    <source>
        <dbReference type="ARBA" id="ARBA00022692"/>
    </source>
</evidence>
<feature type="transmembrane region" description="Helical" evidence="8">
    <location>
        <begin position="20"/>
        <end position="42"/>
    </location>
</feature>
<dbReference type="EMBL" id="JAMQKB010000001">
    <property type="protein sequence ID" value="MDC3423361.1"/>
    <property type="molecule type" value="Genomic_DNA"/>
</dbReference>
<gene>
    <name evidence="10" type="ORF">NC797_02420</name>
</gene>
<dbReference type="PANTHER" id="PTHR30450">
    <property type="entry name" value="ABC TRANSPORTER PERMEASE"/>
    <property type="match status" value="1"/>
</dbReference>
<keyword evidence="3 8" id="KW-0813">Transport</keyword>
<proteinExistence type="inferred from homology"/>
<organism evidence="10 11">
    <name type="scientific">Terrihalobacillus insolitus</name>
    <dbReference type="NCBI Taxonomy" id="2950438"/>
    <lineage>
        <taxon>Bacteria</taxon>
        <taxon>Bacillati</taxon>
        <taxon>Bacillota</taxon>
        <taxon>Bacilli</taxon>
        <taxon>Bacillales</taxon>
        <taxon>Bacillaceae</taxon>
        <taxon>Terrihalobacillus</taxon>
    </lineage>
</organism>
<evidence type="ECO:0000256" key="3">
    <source>
        <dbReference type="ARBA" id="ARBA00022448"/>
    </source>
</evidence>
<evidence type="ECO:0000256" key="7">
    <source>
        <dbReference type="ARBA" id="ARBA00023136"/>
    </source>
</evidence>
<dbReference type="RefSeq" id="WP_272435044.1">
    <property type="nucleotide sequence ID" value="NZ_JAMQKB010000001.1"/>
</dbReference>
<dbReference type="FunFam" id="1.10.3720.10:FF:000002">
    <property type="entry name" value="D-methionine ABC transporter permease MetI"/>
    <property type="match status" value="1"/>
</dbReference>
<protein>
    <submittedName>
        <fullName evidence="10">ABC transporter permease</fullName>
    </submittedName>
</protein>
<evidence type="ECO:0000256" key="6">
    <source>
        <dbReference type="ARBA" id="ARBA00022989"/>
    </source>
</evidence>
<name>A0A9X3WT43_9BACI</name>
<dbReference type="NCBIfam" id="NF008049">
    <property type="entry name" value="PRK10782.1"/>
    <property type="match status" value="1"/>
</dbReference>
<reference evidence="10" key="1">
    <citation type="submission" date="2022-06" db="EMBL/GenBank/DDBJ databases">
        <title>Aquibacillus sp. a new bacterium isolated from soil saline samples.</title>
        <authorList>
            <person name="Galisteo C."/>
            <person name="De La Haba R."/>
            <person name="Sanchez-Porro C."/>
            <person name="Ventosa A."/>
        </authorList>
    </citation>
    <scope>NUCLEOTIDE SEQUENCE</scope>
    <source>
        <strain evidence="10">3ASR75-11</strain>
    </source>
</reference>
<dbReference type="Pfam" id="PF00528">
    <property type="entry name" value="BPD_transp_1"/>
    <property type="match status" value="1"/>
</dbReference>
<comment type="similarity">
    <text evidence="2">Belongs to the binding-protein-dependent transport system permease family. CysTW subfamily.</text>
</comment>
<dbReference type="Proteomes" id="UP001145050">
    <property type="component" value="Unassembled WGS sequence"/>
</dbReference>
<dbReference type="PROSITE" id="PS50928">
    <property type="entry name" value="ABC_TM1"/>
    <property type="match status" value="1"/>
</dbReference>
<evidence type="ECO:0000313" key="10">
    <source>
        <dbReference type="EMBL" id="MDC3423361.1"/>
    </source>
</evidence>
<dbReference type="AlphaFoldDB" id="A0A9X3WT43"/>
<dbReference type="InterPro" id="IPR035906">
    <property type="entry name" value="MetI-like_sf"/>
</dbReference>
<comment type="caution">
    <text evidence="10">The sequence shown here is derived from an EMBL/GenBank/DDBJ whole genome shotgun (WGS) entry which is preliminary data.</text>
</comment>